<evidence type="ECO:0000313" key="2">
    <source>
        <dbReference type="Proteomes" id="UP000316726"/>
    </source>
</evidence>
<dbReference type="OrthoDB" id="1839884at2759"/>
<dbReference type="AlphaFoldDB" id="A0A5B8MNS4"/>
<sequence length="137" mass="15411">MEWEWNKEARTSQGCVSVPQWAAETHVCSWGCQIEHVIGNMYRCAASGSVHICDQNCKQKIPHGPNEDICYVSRRIFEKRRENQPSRKRGACQADCDWGASKAALQRTLHQPKFVSAFSFARSGAIAAVDPVNFDIL</sequence>
<dbReference type="EMBL" id="CP031039">
    <property type="protein sequence ID" value="QDZ22047.1"/>
    <property type="molecule type" value="Genomic_DNA"/>
</dbReference>
<dbReference type="PANTHER" id="PTHR36372">
    <property type="entry name" value="EXPRESSED PROTEIN"/>
    <property type="match status" value="1"/>
</dbReference>
<keyword evidence="2" id="KW-1185">Reference proteome</keyword>
<gene>
    <name evidence="1" type="ORF">A3770_06p45650</name>
</gene>
<reference evidence="1 2" key="1">
    <citation type="submission" date="2018-07" db="EMBL/GenBank/DDBJ databases">
        <title>The complete nuclear genome of the prasinophyte Chloropicon primus (CCMP1205).</title>
        <authorList>
            <person name="Pombert J.-F."/>
            <person name="Otis C."/>
            <person name="Turmel M."/>
            <person name="Lemieux C."/>
        </authorList>
    </citation>
    <scope>NUCLEOTIDE SEQUENCE [LARGE SCALE GENOMIC DNA]</scope>
    <source>
        <strain evidence="1 2">CCMP1205</strain>
    </source>
</reference>
<organism evidence="1 2">
    <name type="scientific">Chloropicon primus</name>
    <dbReference type="NCBI Taxonomy" id="1764295"/>
    <lineage>
        <taxon>Eukaryota</taxon>
        <taxon>Viridiplantae</taxon>
        <taxon>Chlorophyta</taxon>
        <taxon>Chloropicophyceae</taxon>
        <taxon>Chloropicales</taxon>
        <taxon>Chloropicaceae</taxon>
        <taxon>Chloropicon</taxon>
    </lineage>
</organism>
<protein>
    <submittedName>
        <fullName evidence="1">Uncharacterized protein</fullName>
    </submittedName>
</protein>
<proteinExistence type="predicted"/>
<dbReference type="Proteomes" id="UP000316726">
    <property type="component" value="Chromosome 6"/>
</dbReference>
<name>A0A5B8MNS4_9CHLO</name>
<evidence type="ECO:0000313" key="1">
    <source>
        <dbReference type="EMBL" id="QDZ22047.1"/>
    </source>
</evidence>
<accession>A0A5B8MNS4</accession>